<dbReference type="Proteomes" id="UP001409585">
    <property type="component" value="Unassembled WGS sequence"/>
</dbReference>
<dbReference type="PROSITE" id="PS00211">
    <property type="entry name" value="ABC_TRANSPORTER_1"/>
    <property type="match status" value="2"/>
</dbReference>
<protein>
    <recommendedName>
        <fullName evidence="11">ATP-binding protein Uup</fullName>
        <ecNumber evidence="11">3.6.1.-</ecNumber>
    </recommendedName>
</protein>
<dbReference type="InterPro" id="IPR017871">
    <property type="entry name" value="ABC_transporter-like_CS"/>
</dbReference>
<comment type="function">
    <text evidence="11">Probably plays a role in ribosome assembly or function. May be involved in resolution of branched DNA intermediates that result from template switching in postreplication gaps. Binds DNA and has ATPase activity.</text>
</comment>
<evidence type="ECO:0000259" key="12">
    <source>
        <dbReference type="PROSITE" id="PS50893"/>
    </source>
</evidence>
<feature type="binding site" evidence="11">
    <location>
        <begin position="349"/>
        <end position="356"/>
    </location>
    <ligand>
        <name>ATP</name>
        <dbReference type="ChEBI" id="CHEBI:30616"/>
        <label>2</label>
    </ligand>
</feature>
<dbReference type="InterPro" id="IPR037118">
    <property type="entry name" value="Val-tRNA_synth_C_sf"/>
</dbReference>
<dbReference type="Pfam" id="PF16326">
    <property type="entry name" value="ABC_tran_CTD"/>
    <property type="match status" value="1"/>
</dbReference>
<evidence type="ECO:0000256" key="7">
    <source>
        <dbReference type="ARBA" id="ARBA00023125"/>
    </source>
</evidence>
<evidence type="ECO:0000256" key="2">
    <source>
        <dbReference type="ARBA" id="ARBA00022737"/>
    </source>
</evidence>
<dbReference type="InterPro" id="IPR032524">
    <property type="entry name" value="ABC_tran_C"/>
</dbReference>
<keyword evidence="14" id="KW-1185">Reference proteome</keyword>
<keyword evidence="6 11" id="KW-0067">ATP-binding</keyword>
<dbReference type="PROSITE" id="PS50893">
    <property type="entry name" value="ABC_TRANSPORTER_2"/>
    <property type="match status" value="2"/>
</dbReference>
<sequence length="634" mass="70632">MLLIKLDNGSLNYGSTILLEKQSLEITSDDRVCLIGRNGAGKSSLLKILAGDVELDDGSVWRKPGLKIARLEQDLPDADELTVYQSVALGLGTLGETIQHYVTLAKSVTTDAEMNRLAVLQQEIEAQDGWLIEQRIEAIMERLALDGERKMGELSGGWRRRVALARALVCDPDLLLLDEPTNHLDVETIQWLEEQLLDFRGAVLLITHDRTFLNSVANTIAELDRGHITKFAGNLDGFLEFKEAKLAEEARHNALFDKRLAEEEGWIRQGIKARRTRNEGRVRALKAMRVQRQERVERQGNANLNIQSGSNSGKLVAELSHIQHGFGDVPLIHDFSATILRGDRVGFIGPNGIGKSTLLKIILGQLQPQQGEVRIGTNLDIAYFDQMRGQLNLDETPVDNVAEGREFIEIDGQQRHVISYLGDFLFTGARARTPLKALSGGERNRVLLAKLFSKPCNLLVLDEPTNDLDVETLELLEEVLAGYQGTLLLVSHDRQFLDNVVTSTIAFEGNGLVAEYVGGYHDWLRQRPAVPSAKAKTDTRQAETTTLPKAQPESVTKKAKKLSYKLQRELEQLPGQIEALEASITELEAEMAAPEFYQEEHDKVSATLAQLSQAQQQLEEAMERWMELEAMAEG</sequence>
<dbReference type="Pfam" id="PF12848">
    <property type="entry name" value="ABC_tran_Xtn"/>
    <property type="match status" value="1"/>
</dbReference>
<dbReference type="NCBIfam" id="NF000355">
    <property type="entry name" value="ribo_prot_ABC_F"/>
    <property type="match status" value="1"/>
</dbReference>
<gene>
    <name evidence="11" type="primary">uup</name>
    <name evidence="13" type="ORF">GCM10025791_05140</name>
</gene>
<evidence type="ECO:0000256" key="5">
    <source>
        <dbReference type="ARBA" id="ARBA00022801"/>
    </source>
</evidence>
<feature type="domain" description="ABC transporter" evidence="12">
    <location>
        <begin position="317"/>
        <end position="535"/>
    </location>
</feature>
<feature type="domain" description="ABC transporter" evidence="12">
    <location>
        <begin position="4"/>
        <end position="250"/>
    </location>
</feature>
<comment type="caution">
    <text evidence="13">The sequence shown here is derived from an EMBL/GenBank/DDBJ whole genome shotgun (WGS) entry which is preliminary data.</text>
</comment>
<dbReference type="GO" id="GO:0003677">
    <property type="term" value="F:DNA binding"/>
    <property type="evidence" value="ECO:0007669"/>
    <property type="project" value="UniProtKB-UniRule"/>
</dbReference>
<dbReference type="SUPFAM" id="SSF52540">
    <property type="entry name" value="P-loop containing nucleoside triphosphate hydrolases"/>
    <property type="match status" value="2"/>
</dbReference>
<dbReference type="InterPro" id="IPR043686">
    <property type="entry name" value="Uup"/>
</dbReference>
<dbReference type="GO" id="GO:0016887">
    <property type="term" value="F:ATP hydrolysis activity"/>
    <property type="evidence" value="ECO:0007669"/>
    <property type="project" value="UniProtKB-UniRule"/>
</dbReference>
<keyword evidence="7 11" id="KW-0238">DNA-binding</keyword>
<dbReference type="RefSeq" id="WP_345416580.1">
    <property type="nucleotide sequence ID" value="NZ_AP031496.1"/>
</dbReference>
<evidence type="ECO:0000256" key="9">
    <source>
        <dbReference type="ARBA" id="ARBA00049360"/>
    </source>
</evidence>
<dbReference type="InterPro" id="IPR003593">
    <property type="entry name" value="AAA+_ATPase"/>
</dbReference>
<reference evidence="14" key="1">
    <citation type="journal article" date="2019" name="Int. J. Syst. Evol. Microbiol.">
        <title>The Global Catalogue of Microorganisms (GCM) 10K type strain sequencing project: providing services to taxonomists for standard genome sequencing and annotation.</title>
        <authorList>
            <consortium name="The Broad Institute Genomics Platform"/>
            <consortium name="The Broad Institute Genome Sequencing Center for Infectious Disease"/>
            <person name="Wu L."/>
            <person name="Ma J."/>
        </authorList>
    </citation>
    <scope>NUCLEOTIDE SEQUENCE [LARGE SCALE GENOMIC DNA]</scope>
    <source>
        <strain evidence="14">JCM 19134</strain>
    </source>
</reference>
<proteinExistence type="inferred from homology"/>
<keyword evidence="11" id="KW-0175">Coiled coil</keyword>
<dbReference type="GO" id="GO:0005524">
    <property type="term" value="F:ATP binding"/>
    <property type="evidence" value="ECO:0007669"/>
    <property type="project" value="UniProtKB-UniRule"/>
</dbReference>
<dbReference type="PANTHER" id="PTHR42855">
    <property type="entry name" value="ABC TRANSPORTER ATP-BINDING SUBUNIT"/>
    <property type="match status" value="1"/>
</dbReference>
<keyword evidence="8 11" id="KW-0234">DNA repair</keyword>
<dbReference type="Gene3D" id="1.10.287.380">
    <property type="entry name" value="Valyl-tRNA synthetase, C-terminal domain"/>
    <property type="match status" value="1"/>
</dbReference>
<dbReference type="InterPro" id="IPR032781">
    <property type="entry name" value="ABC_tran_Xtn"/>
</dbReference>
<dbReference type="HAMAP" id="MF_00848">
    <property type="entry name" value="Uup"/>
    <property type="match status" value="1"/>
</dbReference>
<comment type="subcellular location">
    <subcellularLocation>
        <location evidence="11">Cytoplasm</location>
    </subcellularLocation>
    <text evidence="11">Associates with ribosomes.</text>
</comment>
<dbReference type="CDD" id="cd03221">
    <property type="entry name" value="ABCF_EF-3"/>
    <property type="match status" value="2"/>
</dbReference>
<dbReference type="PANTHER" id="PTHR42855:SF1">
    <property type="entry name" value="ABC TRANSPORTER DOMAIN-CONTAINING PROTEIN"/>
    <property type="match status" value="1"/>
</dbReference>
<dbReference type="EMBL" id="BAABLX010000004">
    <property type="protein sequence ID" value="GAA4931844.1"/>
    <property type="molecule type" value="Genomic_DNA"/>
</dbReference>
<organism evidence="13 14">
    <name type="scientific">Halioxenophilus aromaticivorans</name>
    <dbReference type="NCBI Taxonomy" id="1306992"/>
    <lineage>
        <taxon>Bacteria</taxon>
        <taxon>Pseudomonadati</taxon>
        <taxon>Pseudomonadota</taxon>
        <taxon>Gammaproteobacteria</taxon>
        <taxon>Alteromonadales</taxon>
        <taxon>Alteromonadaceae</taxon>
        <taxon>Halioxenophilus</taxon>
    </lineage>
</organism>
<evidence type="ECO:0000256" key="3">
    <source>
        <dbReference type="ARBA" id="ARBA00022741"/>
    </source>
</evidence>
<dbReference type="Pfam" id="PF00005">
    <property type="entry name" value="ABC_tran"/>
    <property type="match status" value="2"/>
</dbReference>
<feature type="coiled-coil region" evidence="11">
    <location>
        <begin position="570"/>
        <end position="631"/>
    </location>
</feature>
<keyword evidence="2 11" id="KW-0677">Repeat</keyword>
<keyword evidence="4 11" id="KW-0227">DNA damage</keyword>
<dbReference type="FunFam" id="3.40.50.300:FF:000011">
    <property type="entry name" value="Putative ABC transporter ATP-binding component"/>
    <property type="match status" value="1"/>
</dbReference>
<dbReference type="InterPro" id="IPR051309">
    <property type="entry name" value="ABCF_ATPase"/>
</dbReference>
<keyword evidence="3 11" id="KW-0547">Nucleotide-binding</keyword>
<evidence type="ECO:0000313" key="13">
    <source>
        <dbReference type="EMBL" id="GAA4931844.1"/>
    </source>
</evidence>
<keyword evidence="1 11" id="KW-0963">Cytoplasm</keyword>
<name>A0AAV3TXJ1_9ALTE</name>
<dbReference type="GO" id="GO:0043022">
    <property type="term" value="F:ribosome binding"/>
    <property type="evidence" value="ECO:0007669"/>
    <property type="project" value="UniProtKB-UniRule"/>
</dbReference>
<dbReference type="SMART" id="SM00382">
    <property type="entry name" value="AAA"/>
    <property type="match status" value="2"/>
</dbReference>
<evidence type="ECO:0000256" key="10">
    <source>
        <dbReference type="ARBA" id="ARBA00061478"/>
    </source>
</evidence>
<accession>A0AAV3TXJ1</accession>
<evidence type="ECO:0000256" key="6">
    <source>
        <dbReference type="ARBA" id="ARBA00022840"/>
    </source>
</evidence>
<dbReference type="EC" id="3.6.1.-" evidence="11"/>
<evidence type="ECO:0000313" key="14">
    <source>
        <dbReference type="Proteomes" id="UP001409585"/>
    </source>
</evidence>
<dbReference type="FunFam" id="3.40.50.300:FF:000309">
    <property type="entry name" value="ABC transporter ATP-binding protein"/>
    <property type="match status" value="1"/>
</dbReference>
<dbReference type="InterPro" id="IPR027417">
    <property type="entry name" value="P-loop_NTPase"/>
</dbReference>
<dbReference type="Gene3D" id="3.40.50.300">
    <property type="entry name" value="P-loop containing nucleotide triphosphate hydrolases"/>
    <property type="match status" value="2"/>
</dbReference>
<dbReference type="AlphaFoldDB" id="A0AAV3TXJ1"/>
<dbReference type="GO" id="GO:0005737">
    <property type="term" value="C:cytoplasm"/>
    <property type="evidence" value="ECO:0007669"/>
    <property type="project" value="UniProtKB-SubCell"/>
</dbReference>
<evidence type="ECO:0000256" key="1">
    <source>
        <dbReference type="ARBA" id="ARBA00022490"/>
    </source>
</evidence>
<comment type="similarity">
    <text evidence="10 11">Belongs to the ABC transporter superfamily. ABCF family. Uup subfamily.</text>
</comment>
<evidence type="ECO:0000256" key="8">
    <source>
        <dbReference type="ARBA" id="ARBA00023204"/>
    </source>
</evidence>
<feature type="binding site" evidence="11">
    <location>
        <begin position="36"/>
        <end position="43"/>
    </location>
    <ligand>
        <name>ATP</name>
        <dbReference type="ChEBI" id="CHEBI:30616"/>
        <label>1</label>
    </ligand>
</feature>
<comment type="catalytic activity">
    <reaction evidence="9 11">
        <text>ATP + H2O = ADP + phosphate + H(+)</text>
        <dbReference type="Rhea" id="RHEA:13065"/>
        <dbReference type="ChEBI" id="CHEBI:15377"/>
        <dbReference type="ChEBI" id="CHEBI:15378"/>
        <dbReference type="ChEBI" id="CHEBI:30616"/>
        <dbReference type="ChEBI" id="CHEBI:43474"/>
        <dbReference type="ChEBI" id="CHEBI:456216"/>
    </reaction>
</comment>
<keyword evidence="5 11" id="KW-0378">Hydrolase</keyword>
<dbReference type="InterPro" id="IPR003439">
    <property type="entry name" value="ABC_transporter-like_ATP-bd"/>
</dbReference>
<dbReference type="GO" id="GO:0006281">
    <property type="term" value="P:DNA repair"/>
    <property type="evidence" value="ECO:0007669"/>
    <property type="project" value="UniProtKB-KW"/>
</dbReference>
<evidence type="ECO:0000256" key="11">
    <source>
        <dbReference type="HAMAP-Rule" id="MF_00848"/>
    </source>
</evidence>
<evidence type="ECO:0000256" key="4">
    <source>
        <dbReference type="ARBA" id="ARBA00022763"/>
    </source>
</evidence>